<feature type="domain" description="Type II secretion system protein GspE N-terminal" evidence="2">
    <location>
        <begin position="196"/>
        <end position="276"/>
    </location>
</feature>
<gene>
    <name evidence="3" type="ORF">KSF_044560</name>
</gene>
<organism evidence="3 4">
    <name type="scientific">Reticulibacter mediterranei</name>
    <dbReference type="NCBI Taxonomy" id="2778369"/>
    <lineage>
        <taxon>Bacteria</taxon>
        <taxon>Bacillati</taxon>
        <taxon>Chloroflexota</taxon>
        <taxon>Ktedonobacteria</taxon>
        <taxon>Ktedonobacterales</taxon>
        <taxon>Reticulibacteraceae</taxon>
        <taxon>Reticulibacter</taxon>
    </lineage>
</organism>
<dbReference type="Gene3D" id="3.30.300.160">
    <property type="entry name" value="Type II secretion system, protein E, N-terminal domain"/>
    <property type="match status" value="1"/>
</dbReference>
<evidence type="ECO:0000313" key="4">
    <source>
        <dbReference type="Proteomes" id="UP000597444"/>
    </source>
</evidence>
<dbReference type="AlphaFoldDB" id="A0A8J3IL43"/>
<feature type="region of interest" description="Disordered" evidence="1">
    <location>
        <begin position="155"/>
        <end position="176"/>
    </location>
</feature>
<evidence type="ECO:0000256" key="1">
    <source>
        <dbReference type="SAM" id="MobiDB-lite"/>
    </source>
</evidence>
<dbReference type="Pfam" id="PF05157">
    <property type="entry name" value="MshEN"/>
    <property type="match status" value="1"/>
</dbReference>
<protein>
    <recommendedName>
        <fullName evidence="2">Type II secretion system protein GspE N-terminal domain-containing protein</fullName>
    </recommendedName>
</protein>
<sequence length="277" mass="31405">MRTLVATQRYTADTYTYSTVDTIHDITATLKSLKQSDITQLALVSISLHFEEDLYSQERVEQSTRYFLDNLRSLVRKTDTVLLMNTSFHFILLGANLAGGVIVQERLWEALLWRVHNATDGDILRPYSMTIGHSAYPSPHEQALDCITAAHKPQQSFSAPGKPVHKYTTRQDRHSQKVIRESPEAFELPLLAQESGIPYLSLLPRKLPLKLRQLISPQLALELGCFPLGRERDTLTVAIANPRDKQVLDRLRQETGLRIFPVLAPPQELQTALEQLV</sequence>
<reference evidence="3" key="1">
    <citation type="submission" date="2020-10" db="EMBL/GenBank/DDBJ databases">
        <title>Taxonomic study of unclassified bacteria belonging to the class Ktedonobacteria.</title>
        <authorList>
            <person name="Yabe S."/>
            <person name="Wang C.M."/>
            <person name="Zheng Y."/>
            <person name="Sakai Y."/>
            <person name="Cavaletti L."/>
            <person name="Monciardini P."/>
            <person name="Donadio S."/>
        </authorList>
    </citation>
    <scope>NUCLEOTIDE SEQUENCE</scope>
    <source>
        <strain evidence="3">ID150040</strain>
    </source>
</reference>
<proteinExistence type="predicted"/>
<accession>A0A8J3IL43</accession>
<comment type="caution">
    <text evidence="3">The sequence shown here is derived from an EMBL/GenBank/DDBJ whole genome shotgun (WGS) entry which is preliminary data.</text>
</comment>
<name>A0A8J3IL43_9CHLR</name>
<dbReference type="EMBL" id="BNJK01000001">
    <property type="protein sequence ID" value="GHO94408.1"/>
    <property type="molecule type" value="Genomic_DNA"/>
</dbReference>
<dbReference type="InterPro" id="IPR037257">
    <property type="entry name" value="T2SS_E_N_sf"/>
</dbReference>
<dbReference type="RefSeq" id="WP_220205150.1">
    <property type="nucleotide sequence ID" value="NZ_BNJK01000001.1"/>
</dbReference>
<keyword evidence="4" id="KW-1185">Reference proteome</keyword>
<dbReference type="SUPFAM" id="SSF160246">
    <property type="entry name" value="EspE N-terminal domain-like"/>
    <property type="match status" value="1"/>
</dbReference>
<evidence type="ECO:0000313" key="3">
    <source>
        <dbReference type="EMBL" id="GHO94408.1"/>
    </source>
</evidence>
<evidence type="ECO:0000259" key="2">
    <source>
        <dbReference type="Pfam" id="PF05157"/>
    </source>
</evidence>
<dbReference type="InterPro" id="IPR007831">
    <property type="entry name" value="T2SS_GspE_N"/>
</dbReference>
<dbReference type="Proteomes" id="UP000597444">
    <property type="component" value="Unassembled WGS sequence"/>
</dbReference>